<dbReference type="AlphaFoldDB" id="A0A4U0RS95"/>
<dbReference type="GO" id="GO:0032259">
    <property type="term" value="P:methylation"/>
    <property type="evidence" value="ECO:0007669"/>
    <property type="project" value="UniProtKB-KW"/>
</dbReference>
<dbReference type="InterPro" id="IPR029063">
    <property type="entry name" value="SAM-dependent_MTases_sf"/>
</dbReference>
<evidence type="ECO:0000313" key="6">
    <source>
        <dbReference type="EMBL" id="TJZ98963.1"/>
    </source>
</evidence>
<dbReference type="Proteomes" id="UP000305778">
    <property type="component" value="Unassembled WGS sequence"/>
</dbReference>
<evidence type="ECO:0000256" key="2">
    <source>
        <dbReference type="ARBA" id="ARBA00022679"/>
    </source>
</evidence>
<dbReference type="GO" id="GO:0003677">
    <property type="term" value="F:DNA binding"/>
    <property type="evidence" value="ECO:0007669"/>
    <property type="project" value="InterPro"/>
</dbReference>
<dbReference type="Gene3D" id="3.40.50.150">
    <property type="entry name" value="Vaccinia Virus protein VP39"/>
    <property type="match status" value="1"/>
</dbReference>
<reference evidence="6 7" key="1">
    <citation type="submission" date="2019-04" db="EMBL/GenBank/DDBJ databases">
        <title>Streptomyces oryziradicis sp. nov., a novel actinomycete isolated from rhizosphere soil of rice (Oryza sativa L.).</title>
        <authorList>
            <person name="Li C."/>
        </authorList>
    </citation>
    <scope>NUCLEOTIDE SEQUENCE [LARGE SCALE GENOMIC DNA]</scope>
    <source>
        <strain evidence="6 7">NEAU-C40</strain>
    </source>
</reference>
<keyword evidence="2 6" id="KW-0808">Transferase</keyword>
<dbReference type="Pfam" id="PF01555">
    <property type="entry name" value="N6_N4_Mtase"/>
    <property type="match status" value="1"/>
</dbReference>
<keyword evidence="1 6" id="KW-0489">Methyltransferase</keyword>
<dbReference type="InterPro" id="IPR002941">
    <property type="entry name" value="DNA_methylase_N4/N6"/>
</dbReference>
<evidence type="ECO:0000256" key="3">
    <source>
        <dbReference type="RuleBase" id="RU362026"/>
    </source>
</evidence>
<evidence type="ECO:0000256" key="4">
    <source>
        <dbReference type="SAM" id="MobiDB-lite"/>
    </source>
</evidence>
<name>A0A4U0RS95_9ACTN</name>
<dbReference type="OrthoDB" id="9773060at2"/>
<proteinExistence type="inferred from homology"/>
<accession>A0A4U0RS95</accession>
<dbReference type="EMBL" id="SUMC01000121">
    <property type="protein sequence ID" value="TJZ98963.1"/>
    <property type="molecule type" value="Genomic_DNA"/>
</dbReference>
<dbReference type="GO" id="GO:0008170">
    <property type="term" value="F:N-methyltransferase activity"/>
    <property type="evidence" value="ECO:0007669"/>
    <property type="project" value="InterPro"/>
</dbReference>
<sequence>MNHPQPWYQDDHVTLLLGDAADMLAQLPAASVDCVVASPPNYRVRDYGHPDQIGNEPTPRSYVERLRTVFQQVHRVLRDDGTCWLNLADTYATGSGARRCVTSGMPALPAKNLLGLPWRTALALQDDGWILRNEIIWHKPNAIPESARNRLSRRHEHLFLLTKQPTYAFELDPIRQPYTGDRTLSRRAHHTANKPNTARGTWPHPRTCPALSGPSPQPAQHQDTAAHPHGRNPGTVWTIATRPTRHAHTAAYPIDLPLRCIAAGSRPGALVLDPFSGSGTTVEAAVRLGRRALAIDLREDFHCLALARLRRASGAL</sequence>
<feature type="region of interest" description="Disordered" evidence="4">
    <location>
        <begin position="179"/>
        <end position="234"/>
    </location>
</feature>
<dbReference type="InterPro" id="IPR001091">
    <property type="entry name" value="RM_Methyltransferase"/>
</dbReference>
<comment type="similarity">
    <text evidence="3">Belongs to the N(4)/N(6)-methyltransferase family.</text>
</comment>
<evidence type="ECO:0000256" key="1">
    <source>
        <dbReference type="ARBA" id="ARBA00022603"/>
    </source>
</evidence>
<protein>
    <recommendedName>
        <fullName evidence="3">Methyltransferase</fullName>
        <ecNumber evidence="3">2.1.1.-</ecNumber>
    </recommendedName>
</protein>
<feature type="domain" description="DNA methylase N-4/N-6" evidence="5">
    <location>
        <begin position="32"/>
        <end position="302"/>
    </location>
</feature>
<evidence type="ECO:0000313" key="7">
    <source>
        <dbReference type="Proteomes" id="UP000305778"/>
    </source>
</evidence>
<gene>
    <name evidence="6" type="ORF">FCI23_47555</name>
</gene>
<dbReference type="EC" id="2.1.1.-" evidence="3"/>
<keyword evidence="7" id="KW-1185">Reference proteome</keyword>
<evidence type="ECO:0000259" key="5">
    <source>
        <dbReference type="Pfam" id="PF01555"/>
    </source>
</evidence>
<organism evidence="6 7">
    <name type="scientific">Actinacidiphila oryziradicis</name>
    <dbReference type="NCBI Taxonomy" id="2571141"/>
    <lineage>
        <taxon>Bacteria</taxon>
        <taxon>Bacillati</taxon>
        <taxon>Actinomycetota</taxon>
        <taxon>Actinomycetes</taxon>
        <taxon>Kitasatosporales</taxon>
        <taxon>Streptomycetaceae</taxon>
        <taxon>Actinacidiphila</taxon>
    </lineage>
</organism>
<comment type="caution">
    <text evidence="6">The sequence shown here is derived from an EMBL/GenBank/DDBJ whole genome shotgun (WGS) entry which is preliminary data.</text>
</comment>
<dbReference type="PRINTS" id="PR00508">
    <property type="entry name" value="S21N4MTFRASE"/>
</dbReference>
<dbReference type="RefSeq" id="WP_136730248.1">
    <property type="nucleotide sequence ID" value="NZ_SUMC01000121.1"/>
</dbReference>
<dbReference type="SUPFAM" id="SSF53335">
    <property type="entry name" value="S-adenosyl-L-methionine-dependent methyltransferases"/>
    <property type="match status" value="1"/>
</dbReference>